<reference evidence="3 4" key="1">
    <citation type="submission" date="2014-05" db="EMBL/GenBank/DDBJ databases">
        <title>Draft Genome Sequence of Nitratireductor basaltis Strain UMTGB225, A Marine Bacterium Isolated from Green Barrel Tunicate.</title>
        <authorList>
            <person name="Gan H.Y."/>
        </authorList>
    </citation>
    <scope>NUCLEOTIDE SEQUENCE [LARGE SCALE GENOMIC DNA]</scope>
    <source>
        <strain evidence="3 4">UMTGB225</strain>
    </source>
</reference>
<feature type="chain" id="PRO_5001783409" evidence="2">
    <location>
        <begin position="39"/>
        <end position="98"/>
    </location>
</feature>
<accession>A0A084UDG6</accession>
<organism evidence="3 4">
    <name type="scientific">Nitratireductor basaltis</name>
    <dbReference type="NCBI Taxonomy" id="472175"/>
    <lineage>
        <taxon>Bacteria</taxon>
        <taxon>Pseudomonadati</taxon>
        <taxon>Pseudomonadota</taxon>
        <taxon>Alphaproteobacteria</taxon>
        <taxon>Hyphomicrobiales</taxon>
        <taxon>Phyllobacteriaceae</taxon>
        <taxon>Nitratireductor</taxon>
    </lineage>
</organism>
<feature type="signal peptide" evidence="2">
    <location>
        <begin position="1"/>
        <end position="38"/>
    </location>
</feature>
<protein>
    <submittedName>
        <fullName evidence="3">Uncharacterized protein</fullName>
    </submittedName>
</protein>
<evidence type="ECO:0000256" key="2">
    <source>
        <dbReference type="SAM" id="SignalP"/>
    </source>
</evidence>
<sequence length="98" mass="10612">MPPFFPQPATFRKRESTMRKLIIATAIASTFAVGSASAFDIRMTVQDNFPGTAYNETGVSQETTSSVTAQGKPRFSAAQGFAASDTNDRQVPSFIQTR</sequence>
<proteinExistence type="predicted"/>
<dbReference type="STRING" id="472175.EL18_02043"/>
<gene>
    <name evidence="3" type="ORF">EL18_02043</name>
</gene>
<comment type="caution">
    <text evidence="3">The sequence shown here is derived from an EMBL/GenBank/DDBJ whole genome shotgun (WGS) entry which is preliminary data.</text>
</comment>
<feature type="region of interest" description="Disordered" evidence="1">
    <location>
        <begin position="76"/>
        <end position="98"/>
    </location>
</feature>
<evidence type="ECO:0000313" key="3">
    <source>
        <dbReference type="EMBL" id="KFB11002.1"/>
    </source>
</evidence>
<keyword evidence="4" id="KW-1185">Reference proteome</keyword>
<dbReference type="PATRIC" id="fig|472175.3.peg.2051"/>
<keyword evidence="2" id="KW-0732">Signal</keyword>
<dbReference type="AlphaFoldDB" id="A0A084UDG6"/>
<evidence type="ECO:0000256" key="1">
    <source>
        <dbReference type="SAM" id="MobiDB-lite"/>
    </source>
</evidence>
<name>A0A084UDG6_9HYPH</name>
<feature type="compositionally biased region" description="Polar residues" evidence="1">
    <location>
        <begin position="89"/>
        <end position="98"/>
    </location>
</feature>
<dbReference type="EMBL" id="JMQM01000001">
    <property type="protein sequence ID" value="KFB11002.1"/>
    <property type="molecule type" value="Genomic_DNA"/>
</dbReference>
<evidence type="ECO:0000313" key="4">
    <source>
        <dbReference type="Proteomes" id="UP000053675"/>
    </source>
</evidence>
<dbReference type="Proteomes" id="UP000053675">
    <property type="component" value="Unassembled WGS sequence"/>
</dbReference>